<proteinExistence type="predicted"/>
<dbReference type="EMBL" id="JADFTS010000001">
    <property type="protein sequence ID" value="KAF9623630.1"/>
    <property type="molecule type" value="Genomic_DNA"/>
</dbReference>
<dbReference type="Proteomes" id="UP000631114">
    <property type="component" value="Unassembled WGS sequence"/>
</dbReference>
<keyword evidence="2" id="KW-1185">Reference proteome</keyword>
<gene>
    <name evidence="1" type="ORF">IFM89_003637</name>
</gene>
<protein>
    <submittedName>
        <fullName evidence="1">Uncharacterized protein</fullName>
    </submittedName>
</protein>
<sequence length="115" mass="13059">MESSSLSSLFWSTSKTLTLVLEFATEPFVQLTQPKLTYQCWSVLVHRMGRQSNQVQGNMPHILASLQGHIPSQYAEWSPFQDGTMDLLCKGILICIIFTTRSCLYDVDVRMDIVV</sequence>
<name>A0A835IR85_9MAGN</name>
<accession>A0A835IR85</accession>
<organism evidence="1 2">
    <name type="scientific">Coptis chinensis</name>
    <dbReference type="NCBI Taxonomy" id="261450"/>
    <lineage>
        <taxon>Eukaryota</taxon>
        <taxon>Viridiplantae</taxon>
        <taxon>Streptophyta</taxon>
        <taxon>Embryophyta</taxon>
        <taxon>Tracheophyta</taxon>
        <taxon>Spermatophyta</taxon>
        <taxon>Magnoliopsida</taxon>
        <taxon>Ranunculales</taxon>
        <taxon>Ranunculaceae</taxon>
        <taxon>Coptidoideae</taxon>
        <taxon>Coptis</taxon>
    </lineage>
</organism>
<comment type="caution">
    <text evidence="1">The sequence shown here is derived from an EMBL/GenBank/DDBJ whole genome shotgun (WGS) entry which is preliminary data.</text>
</comment>
<evidence type="ECO:0000313" key="1">
    <source>
        <dbReference type="EMBL" id="KAF9623630.1"/>
    </source>
</evidence>
<dbReference type="AlphaFoldDB" id="A0A835IR85"/>
<reference evidence="1 2" key="1">
    <citation type="submission" date="2020-10" db="EMBL/GenBank/DDBJ databases">
        <title>The Coptis chinensis genome and diversification of protoberbering-type alkaloids.</title>
        <authorList>
            <person name="Wang B."/>
            <person name="Shu S."/>
            <person name="Song C."/>
            <person name="Liu Y."/>
        </authorList>
    </citation>
    <scope>NUCLEOTIDE SEQUENCE [LARGE SCALE GENOMIC DNA]</scope>
    <source>
        <strain evidence="1">HL-2020</strain>
        <tissue evidence="1">Leaf</tissue>
    </source>
</reference>
<evidence type="ECO:0000313" key="2">
    <source>
        <dbReference type="Proteomes" id="UP000631114"/>
    </source>
</evidence>